<dbReference type="InterPro" id="IPR004031">
    <property type="entry name" value="PMP22/EMP/MP20/Claudin"/>
</dbReference>
<name>A0A2V3J350_9FLOR</name>
<feature type="transmembrane region" description="Helical" evidence="5">
    <location>
        <begin position="151"/>
        <end position="172"/>
    </location>
</feature>
<evidence type="ECO:0000256" key="2">
    <source>
        <dbReference type="ARBA" id="ARBA00022692"/>
    </source>
</evidence>
<keyword evidence="3 5" id="KW-1133">Transmembrane helix</keyword>
<feature type="transmembrane region" description="Helical" evidence="5">
    <location>
        <begin position="184"/>
        <end position="207"/>
    </location>
</feature>
<keyword evidence="4 5" id="KW-0472">Membrane</keyword>
<dbReference type="OrthoDB" id="10503131at2759"/>
<dbReference type="Pfam" id="PF13903">
    <property type="entry name" value="Claudin_2"/>
    <property type="match status" value="1"/>
</dbReference>
<proteinExistence type="predicted"/>
<comment type="subcellular location">
    <subcellularLocation>
        <location evidence="1">Membrane</location>
        <topology evidence="1">Multi-pass membrane protein</topology>
    </subcellularLocation>
</comment>
<evidence type="ECO:0000313" key="6">
    <source>
        <dbReference type="EMBL" id="PXF48876.1"/>
    </source>
</evidence>
<sequence length="223" mass="24697">MSKLFSVLAAFLSFVSLVLVAVSIATNYWVKLSPDTQPQSPLNPLANDTFSDPTLLVQYNLDYFGLWVGCHREVTFNKVSCAYIGASCYSDVCWVRNGRQEKCSNFRLPQIDNCSAYQATRAMAIIGTIFLVLGSSILVVSVWVSSNSLSIAGTISTLLASVFLMIAFAVFYDRNFNYLDDIGSIGWSFILLIVAWPLAFVAFLLGIPASLQSEKRDEYSQME</sequence>
<dbReference type="EMBL" id="NBIV01000011">
    <property type="protein sequence ID" value="PXF48876.1"/>
    <property type="molecule type" value="Genomic_DNA"/>
</dbReference>
<dbReference type="AlphaFoldDB" id="A0A2V3J350"/>
<evidence type="ECO:0000256" key="4">
    <source>
        <dbReference type="ARBA" id="ARBA00023136"/>
    </source>
</evidence>
<evidence type="ECO:0000256" key="3">
    <source>
        <dbReference type="ARBA" id="ARBA00022989"/>
    </source>
</evidence>
<dbReference type="PANTHER" id="PTHR10671">
    <property type="entry name" value="EPITHELIAL MEMBRANE PROTEIN-RELATED"/>
    <property type="match status" value="1"/>
</dbReference>
<gene>
    <name evidence="6" type="ORF">BWQ96_01432</name>
</gene>
<dbReference type="Proteomes" id="UP000247409">
    <property type="component" value="Unassembled WGS sequence"/>
</dbReference>
<protein>
    <submittedName>
        <fullName evidence="6">Uncharacterized protein</fullName>
    </submittedName>
</protein>
<evidence type="ECO:0000313" key="7">
    <source>
        <dbReference type="Proteomes" id="UP000247409"/>
    </source>
</evidence>
<dbReference type="GO" id="GO:0005886">
    <property type="term" value="C:plasma membrane"/>
    <property type="evidence" value="ECO:0007669"/>
    <property type="project" value="TreeGrafter"/>
</dbReference>
<reference evidence="6 7" key="1">
    <citation type="journal article" date="2018" name="Mol. Biol. Evol.">
        <title>Analysis of the draft genome of the red seaweed Gracilariopsis chorda provides insights into genome size evolution in Rhodophyta.</title>
        <authorList>
            <person name="Lee J."/>
            <person name="Yang E.C."/>
            <person name="Graf L."/>
            <person name="Yang J.H."/>
            <person name="Qiu H."/>
            <person name="Zel Zion U."/>
            <person name="Chan C.X."/>
            <person name="Stephens T.G."/>
            <person name="Weber A.P.M."/>
            <person name="Boo G.H."/>
            <person name="Boo S.M."/>
            <person name="Kim K.M."/>
            <person name="Shin Y."/>
            <person name="Jung M."/>
            <person name="Lee S.J."/>
            <person name="Yim H.S."/>
            <person name="Lee J.H."/>
            <person name="Bhattacharya D."/>
            <person name="Yoon H.S."/>
        </authorList>
    </citation>
    <scope>NUCLEOTIDE SEQUENCE [LARGE SCALE GENOMIC DNA]</scope>
    <source>
        <strain evidence="6 7">SKKU-2015</strain>
        <tissue evidence="6">Whole body</tissue>
    </source>
</reference>
<dbReference type="InterPro" id="IPR050579">
    <property type="entry name" value="PMP-22/EMP/MP20-like"/>
</dbReference>
<dbReference type="PANTHER" id="PTHR10671:SF108">
    <property type="entry name" value="CLAUDIN FAMILY PROTEIN-RELATED"/>
    <property type="match status" value="1"/>
</dbReference>
<evidence type="ECO:0000256" key="1">
    <source>
        <dbReference type="ARBA" id="ARBA00004141"/>
    </source>
</evidence>
<organism evidence="6 7">
    <name type="scientific">Gracilariopsis chorda</name>
    <dbReference type="NCBI Taxonomy" id="448386"/>
    <lineage>
        <taxon>Eukaryota</taxon>
        <taxon>Rhodophyta</taxon>
        <taxon>Florideophyceae</taxon>
        <taxon>Rhodymeniophycidae</taxon>
        <taxon>Gracilariales</taxon>
        <taxon>Gracilariaceae</taxon>
        <taxon>Gracilariopsis</taxon>
    </lineage>
</organism>
<keyword evidence="7" id="KW-1185">Reference proteome</keyword>
<comment type="caution">
    <text evidence="6">The sequence shown here is derived from an EMBL/GenBank/DDBJ whole genome shotgun (WGS) entry which is preliminary data.</text>
</comment>
<dbReference type="Gene3D" id="1.20.140.150">
    <property type="match status" value="1"/>
</dbReference>
<keyword evidence="2 5" id="KW-0812">Transmembrane</keyword>
<evidence type="ECO:0000256" key="5">
    <source>
        <dbReference type="SAM" id="Phobius"/>
    </source>
</evidence>
<accession>A0A2V3J350</accession>
<feature type="transmembrane region" description="Helical" evidence="5">
    <location>
        <begin position="122"/>
        <end position="144"/>
    </location>
</feature>